<dbReference type="KEGG" id="ans:ArsFIN_43210"/>
<evidence type="ECO:0008006" key="3">
    <source>
        <dbReference type="Google" id="ProtNLM"/>
    </source>
</evidence>
<evidence type="ECO:0000313" key="1">
    <source>
        <dbReference type="EMBL" id="QBY45710.1"/>
    </source>
</evidence>
<evidence type="ECO:0000313" key="2">
    <source>
        <dbReference type="Proteomes" id="UP000295134"/>
    </source>
</evidence>
<accession>A0A4P7L3P1</accession>
<keyword evidence="1" id="KW-0614">Plasmid</keyword>
<dbReference type="AlphaFoldDB" id="A0A4P7L3P1"/>
<dbReference type="EMBL" id="CP038614">
    <property type="protein sequence ID" value="QBY45710.1"/>
    <property type="molecule type" value="Genomic_DNA"/>
</dbReference>
<proteinExistence type="predicted"/>
<gene>
    <name evidence="1" type="ORF">ArsFIN_43210</name>
</gene>
<organism evidence="1 2">
    <name type="scientific">Arsenophonus nasoniae</name>
    <name type="common">son-killer infecting Nasonia vitripennis</name>
    <dbReference type="NCBI Taxonomy" id="638"/>
    <lineage>
        <taxon>Bacteria</taxon>
        <taxon>Pseudomonadati</taxon>
        <taxon>Pseudomonadota</taxon>
        <taxon>Gammaproteobacteria</taxon>
        <taxon>Enterobacterales</taxon>
        <taxon>Morganellaceae</taxon>
        <taxon>Arsenophonus</taxon>
    </lineage>
</organism>
<reference evidence="1 2" key="1">
    <citation type="submission" date="2019-03" db="EMBL/GenBank/DDBJ databases">
        <title>Long-read sequencing reveals hyperdense prophage content in a complex bacterial symbiont genome.</title>
        <authorList>
            <person name="Frost C.L."/>
            <person name="Siozios S."/>
            <person name="Nadal-Jimenez P."/>
            <person name="Brockhurst M.A."/>
            <person name="King K.C."/>
            <person name="Darby A.C."/>
            <person name="Hurst G.D.D."/>
        </authorList>
    </citation>
    <scope>NUCLEOTIDE SEQUENCE [LARGE SCALE GENOMIC DNA]</scope>
    <source>
        <strain evidence="1 2">FIN</strain>
        <plasmid evidence="2">parsfin2</plasmid>
    </source>
</reference>
<protein>
    <recommendedName>
        <fullName evidence="3">Flagellar assembly protein H</fullName>
    </recommendedName>
</protein>
<dbReference type="Proteomes" id="UP000295134">
    <property type="component" value="Plasmid pArsFIN2"/>
</dbReference>
<geneLocation type="plasmid" evidence="2">
    <name>parsfin2</name>
</geneLocation>
<sequence>MEFITEIAKQSEKHEGALMTIAQQIEEIGIQKGIQIGEQKGVQKGKLEGIQEGMQKGKFEAQLEIAKQMLITVMVNKFCRRSKRHFLVHDIFDVALNNQSLNGVDNNCKTEYNFQLHRQQIDDS</sequence>
<name>A0A4P7L3P1_9GAMM</name>